<dbReference type="InterPro" id="IPR029047">
    <property type="entry name" value="HSP70_peptide-bd_sf"/>
</dbReference>
<keyword evidence="6" id="KW-0067">ATP-binding</keyword>
<dbReference type="GO" id="GO:0034663">
    <property type="term" value="C:endoplasmic reticulum chaperone complex"/>
    <property type="evidence" value="ECO:0007669"/>
    <property type="project" value="TreeGrafter"/>
</dbReference>
<dbReference type="Gene3D" id="3.30.30.30">
    <property type="match status" value="1"/>
</dbReference>
<dbReference type="OrthoDB" id="10262720at2759"/>
<feature type="signal peptide" evidence="10">
    <location>
        <begin position="1"/>
        <end position="25"/>
    </location>
</feature>
<organism evidence="11 12">
    <name type="scientific">Chironomus riparius</name>
    <dbReference type="NCBI Taxonomy" id="315576"/>
    <lineage>
        <taxon>Eukaryota</taxon>
        <taxon>Metazoa</taxon>
        <taxon>Ecdysozoa</taxon>
        <taxon>Arthropoda</taxon>
        <taxon>Hexapoda</taxon>
        <taxon>Insecta</taxon>
        <taxon>Pterygota</taxon>
        <taxon>Neoptera</taxon>
        <taxon>Endopterygota</taxon>
        <taxon>Diptera</taxon>
        <taxon>Nematocera</taxon>
        <taxon>Chironomoidea</taxon>
        <taxon>Chironomidae</taxon>
        <taxon>Chironominae</taxon>
        <taxon>Chironomus</taxon>
    </lineage>
</organism>
<evidence type="ECO:0000256" key="8">
    <source>
        <dbReference type="ARBA" id="ARBA00040503"/>
    </source>
</evidence>
<dbReference type="InterPro" id="IPR013126">
    <property type="entry name" value="Hsp_70_fam"/>
</dbReference>
<feature type="region of interest" description="Disordered" evidence="9">
    <location>
        <begin position="567"/>
        <end position="628"/>
    </location>
</feature>
<evidence type="ECO:0000256" key="5">
    <source>
        <dbReference type="ARBA" id="ARBA00022824"/>
    </source>
</evidence>
<dbReference type="CDD" id="cd10230">
    <property type="entry name" value="ASKHA_NBD_HSP70_HYOU1"/>
    <property type="match status" value="1"/>
</dbReference>
<dbReference type="Gene3D" id="3.30.420.40">
    <property type="match status" value="2"/>
</dbReference>
<feature type="compositionally biased region" description="Basic and acidic residues" evidence="9">
    <location>
        <begin position="573"/>
        <end position="599"/>
    </location>
</feature>
<feature type="compositionally biased region" description="Polar residues" evidence="9">
    <location>
        <begin position="610"/>
        <end position="621"/>
    </location>
</feature>
<feature type="region of interest" description="Disordered" evidence="9">
    <location>
        <begin position="854"/>
        <end position="940"/>
    </location>
</feature>
<dbReference type="Gene3D" id="3.90.640.10">
    <property type="entry name" value="Actin, Chain A, domain 4"/>
    <property type="match status" value="1"/>
</dbReference>
<evidence type="ECO:0000256" key="4">
    <source>
        <dbReference type="ARBA" id="ARBA00022741"/>
    </source>
</evidence>
<dbReference type="SUPFAM" id="SSF53067">
    <property type="entry name" value="Actin-like ATPase domain"/>
    <property type="match status" value="2"/>
</dbReference>
<comment type="similarity">
    <text evidence="2">Belongs to the heat shock protein 70 family.</text>
</comment>
<dbReference type="InterPro" id="IPR043129">
    <property type="entry name" value="ATPase_NBD"/>
</dbReference>
<dbReference type="GO" id="GO:0030968">
    <property type="term" value="P:endoplasmic reticulum unfolded protein response"/>
    <property type="evidence" value="ECO:0007669"/>
    <property type="project" value="TreeGrafter"/>
</dbReference>
<dbReference type="Pfam" id="PF00012">
    <property type="entry name" value="HSP70"/>
    <property type="match status" value="1"/>
</dbReference>
<dbReference type="PRINTS" id="PR00301">
    <property type="entry name" value="HEATSHOCK70"/>
</dbReference>
<keyword evidence="12" id="KW-1185">Reference proteome</keyword>
<name>A0A9N9S303_9DIPT</name>
<feature type="compositionally biased region" description="Basic and acidic residues" evidence="9">
    <location>
        <begin position="855"/>
        <end position="865"/>
    </location>
</feature>
<dbReference type="PANTHER" id="PTHR45639">
    <property type="entry name" value="HSC70CB, ISOFORM G-RELATED"/>
    <property type="match status" value="1"/>
</dbReference>
<dbReference type="GO" id="GO:0005524">
    <property type="term" value="F:ATP binding"/>
    <property type="evidence" value="ECO:0007669"/>
    <property type="project" value="UniProtKB-KW"/>
</dbReference>
<evidence type="ECO:0000256" key="10">
    <source>
        <dbReference type="SAM" id="SignalP"/>
    </source>
</evidence>
<accession>A0A9N9S303</accession>
<sequence length="940" mass="106124">MRMSTGLIAVISLILATILIQNVNGAAVMSIDIGSEWMKVGIVSPGKPMEIALNKESKRKTPSVIAFREKTRFIGDEAITLAARFPASSYGYIIDLLGKTVDSPIVELYKKRFPYYDIQPDPVRNAVTFKNGDETYTVEELVAQLLQRAQEFAQDASEQAIQECVLTVPGFFGQAERTALLSAAKLANIKVLQLINDYTAVALNYGIFQQKSINETAQYVIFYDMGASKTAATVISYQLVKDKVLRETLPVVQVMGVGYDRTLGGLEMQLRLRDYLGNAFNDMKKTPKNVFENPRAMAKLLKEAGRVKNILSANVDHYAQIEGLLDEQDFKFKVTREKYEELCADLFDRAAAPVQKALDAAGLTIDVVSQFILFGGNSRTPKVQEILKSKINMELAKNLNADEAATMGAVYRAADLATGFKVKKFIVKDAVLFPIHVVFERESGTKKSVIRTLFGPMNTYPQKKVITFNKHKQDFDFNVNYADLDYLGANEISNIGSLNISKIQLTNVAQLFDEKIKEGVESKGIKAHFLLDDSGLFSLVNVELLLEKAADDSDDKEEGTLSKLGSTISKLFGGDKEEGKADAPKNETEPEEASEKPQESNEATEAPPVNETTNESAPKNETTTDKPKVVIIKEQISAKTEELVMKTLTDEQFEESSKRMDEIYKLEQEKLRRENAVNSLETHVIEAQHRFEEKEYYSCATQKELEEIKAMCSEISEWIYEDGIDAKVEVFEEKLESFTKKTNEIYARHWEHRERPEALKALKGMIEGAQQFLASAKNITQDPEKKDVFNEKEIEDLAKGIKEVIDWRDKEVSAQNKMPKNEPVRLTVKQLTDKMAYLDREVKYLVNKIKRWRPKEKPKEKKVKNETTSSNATEQDETKQEVPQDEPKVEENEIKDEESAQTIDESVPLDQKDGEKQEQTEEAIVEPTETEDDKEEHTEL</sequence>
<dbReference type="GO" id="GO:0005788">
    <property type="term" value="C:endoplasmic reticulum lumen"/>
    <property type="evidence" value="ECO:0007669"/>
    <property type="project" value="UniProtKB-SubCell"/>
</dbReference>
<keyword evidence="7" id="KW-0143">Chaperone</keyword>
<feature type="chain" id="PRO_5040374449" description="Hypoxia up-regulated protein 1" evidence="10">
    <location>
        <begin position="26"/>
        <end position="940"/>
    </location>
</feature>
<feature type="compositionally biased region" description="Acidic residues" evidence="9">
    <location>
        <begin position="920"/>
        <end position="934"/>
    </location>
</feature>
<protein>
    <recommendedName>
        <fullName evidence="8">Hypoxia up-regulated protein 1</fullName>
    </recommendedName>
</protein>
<dbReference type="PANTHER" id="PTHR45639:SF3">
    <property type="entry name" value="HYPOXIA UP-REGULATED PROTEIN 1"/>
    <property type="match status" value="1"/>
</dbReference>
<comment type="subcellular location">
    <subcellularLocation>
        <location evidence="1">Endoplasmic reticulum lumen</location>
    </subcellularLocation>
</comment>
<dbReference type="Gene3D" id="1.20.1270.10">
    <property type="match status" value="1"/>
</dbReference>
<gene>
    <name evidence="11" type="ORF">CHIRRI_LOCUS11710</name>
</gene>
<dbReference type="AlphaFoldDB" id="A0A9N9S303"/>
<dbReference type="Proteomes" id="UP001153620">
    <property type="component" value="Chromosome 3"/>
</dbReference>
<keyword evidence="5" id="KW-0256">Endoplasmic reticulum</keyword>
<evidence type="ECO:0000256" key="3">
    <source>
        <dbReference type="ARBA" id="ARBA00022729"/>
    </source>
</evidence>
<evidence type="ECO:0000256" key="7">
    <source>
        <dbReference type="ARBA" id="ARBA00023186"/>
    </source>
</evidence>
<keyword evidence="3 10" id="KW-0732">Signal</keyword>
<reference evidence="11" key="1">
    <citation type="submission" date="2022-01" db="EMBL/GenBank/DDBJ databases">
        <authorList>
            <person name="King R."/>
        </authorList>
    </citation>
    <scope>NUCLEOTIDE SEQUENCE</scope>
</reference>
<dbReference type="Gene3D" id="2.60.34.10">
    <property type="entry name" value="Substrate Binding Domain Of DNAk, Chain A, domain 1"/>
    <property type="match status" value="1"/>
</dbReference>
<evidence type="ECO:0000256" key="1">
    <source>
        <dbReference type="ARBA" id="ARBA00004319"/>
    </source>
</evidence>
<reference evidence="11" key="2">
    <citation type="submission" date="2022-10" db="EMBL/GenBank/DDBJ databases">
        <authorList>
            <consortium name="ENA_rothamsted_submissions"/>
            <consortium name="culmorum"/>
            <person name="King R."/>
        </authorList>
    </citation>
    <scope>NUCLEOTIDE SEQUENCE</scope>
</reference>
<evidence type="ECO:0000256" key="6">
    <source>
        <dbReference type="ARBA" id="ARBA00022840"/>
    </source>
</evidence>
<dbReference type="FunFam" id="3.30.30.30:FF:000004">
    <property type="entry name" value="hypoxia up-regulated protein 1"/>
    <property type="match status" value="1"/>
</dbReference>
<evidence type="ECO:0000313" key="12">
    <source>
        <dbReference type="Proteomes" id="UP001153620"/>
    </source>
</evidence>
<evidence type="ECO:0000256" key="2">
    <source>
        <dbReference type="ARBA" id="ARBA00007381"/>
    </source>
</evidence>
<dbReference type="FunFam" id="3.90.640.10:FF:000012">
    <property type="entry name" value="Hypoxia up-regulated protein 1"/>
    <property type="match status" value="1"/>
</dbReference>
<feature type="compositionally biased region" description="Basic and acidic residues" evidence="9">
    <location>
        <begin position="876"/>
        <end position="892"/>
    </location>
</feature>
<dbReference type="GO" id="GO:0140662">
    <property type="term" value="F:ATP-dependent protein folding chaperone"/>
    <property type="evidence" value="ECO:0007669"/>
    <property type="project" value="InterPro"/>
</dbReference>
<evidence type="ECO:0000256" key="9">
    <source>
        <dbReference type="SAM" id="MobiDB-lite"/>
    </source>
</evidence>
<proteinExistence type="inferred from homology"/>
<dbReference type="SUPFAM" id="SSF100934">
    <property type="entry name" value="Heat shock protein 70kD (HSP70), C-terminal subdomain"/>
    <property type="match status" value="1"/>
</dbReference>
<feature type="compositionally biased region" description="Basic and acidic residues" evidence="9">
    <location>
        <begin position="910"/>
        <end position="919"/>
    </location>
</feature>
<dbReference type="EMBL" id="OU895879">
    <property type="protein sequence ID" value="CAG9808875.1"/>
    <property type="molecule type" value="Genomic_DNA"/>
</dbReference>
<dbReference type="InterPro" id="IPR029048">
    <property type="entry name" value="HSP70_C_sf"/>
</dbReference>
<evidence type="ECO:0000313" key="11">
    <source>
        <dbReference type="EMBL" id="CAG9808875.1"/>
    </source>
</evidence>
<keyword evidence="4" id="KW-0547">Nucleotide-binding</keyword>